<organism evidence="2 3">
    <name type="scientific">Gimesia panareensis</name>
    <dbReference type="NCBI Taxonomy" id="2527978"/>
    <lineage>
        <taxon>Bacteria</taxon>
        <taxon>Pseudomonadati</taxon>
        <taxon>Planctomycetota</taxon>
        <taxon>Planctomycetia</taxon>
        <taxon>Planctomycetales</taxon>
        <taxon>Planctomycetaceae</taxon>
        <taxon>Gimesia</taxon>
    </lineage>
</organism>
<evidence type="ECO:0000313" key="2">
    <source>
        <dbReference type="EMBL" id="QDV21020.1"/>
    </source>
</evidence>
<reference evidence="2 3" key="1">
    <citation type="submission" date="2019-02" db="EMBL/GenBank/DDBJ databases">
        <title>Deep-cultivation of Planctomycetes and their phenomic and genomic characterization uncovers novel biology.</title>
        <authorList>
            <person name="Wiegand S."/>
            <person name="Jogler M."/>
            <person name="Boedeker C."/>
            <person name="Pinto D."/>
            <person name="Vollmers J."/>
            <person name="Rivas-Marin E."/>
            <person name="Kohn T."/>
            <person name="Peeters S.H."/>
            <person name="Heuer A."/>
            <person name="Rast P."/>
            <person name="Oberbeckmann S."/>
            <person name="Bunk B."/>
            <person name="Jeske O."/>
            <person name="Meyerdierks A."/>
            <person name="Storesund J.E."/>
            <person name="Kallscheuer N."/>
            <person name="Luecker S."/>
            <person name="Lage O.M."/>
            <person name="Pohl T."/>
            <person name="Merkel B.J."/>
            <person name="Hornburger P."/>
            <person name="Mueller R.-W."/>
            <person name="Bruemmer F."/>
            <person name="Labrenz M."/>
            <person name="Spormann A.M."/>
            <person name="Op den Camp H."/>
            <person name="Overmann J."/>
            <person name="Amann R."/>
            <person name="Jetten M.S.M."/>
            <person name="Mascher T."/>
            <person name="Medema M.H."/>
            <person name="Devos D.P."/>
            <person name="Kaster A.-K."/>
            <person name="Ovreas L."/>
            <person name="Rohde M."/>
            <person name="Galperin M.Y."/>
            <person name="Jogler C."/>
        </authorList>
    </citation>
    <scope>NUCLEOTIDE SEQUENCE [LARGE SCALE GENOMIC DNA]</scope>
    <source>
        <strain evidence="2 3">Pan153</strain>
    </source>
</reference>
<dbReference type="Gene3D" id="1.10.3210.10">
    <property type="entry name" value="Hypothetical protein af1432"/>
    <property type="match status" value="1"/>
</dbReference>
<dbReference type="SUPFAM" id="SSF109604">
    <property type="entry name" value="HD-domain/PDEase-like"/>
    <property type="match status" value="1"/>
</dbReference>
<dbReference type="Pfam" id="PF01966">
    <property type="entry name" value="HD"/>
    <property type="match status" value="1"/>
</dbReference>
<gene>
    <name evidence="2" type="ORF">Pan153_57020</name>
</gene>
<dbReference type="EMBL" id="CP036317">
    <property type="protein sequence ID" value="QDV21020.1"/>
    <property type="molecule type" value="Genomic_DNA"/>
</dbReference>
<dbReference type="InterPro" id="IPR006674">
    <property type="entry name" value="HD_domain"/>
</dbReference>
<protein>
    <recommendedName>
        <fullName evidence="1">HD domain-containing protein</fullName>
    </recommendedName>
</protein>
<dbReference type="AlphaFoldDB" id="A0A518FXN7"/>
<dbReference type="OrthoDB" id="9797344at2"/>
<evidence type="ECO:0000313" key="3">
    <source>
        <dbReference type="Proteomes" id="UP000320839"/>
    </source>
</evidence>
<proteinExistence type="predicted"/>
<sequence>MMWLITDRYKTSPGVLPMHRTIQHDLLWYHVKQHSPCKTHALHGFDHWLRVLRNGLVLADQTGADRDIVELFALFHDSCRWSDGVDPGHGSRGAELARQLRGNLFEMNDDDFERLYYACTWHQDEDFHDDPNIGVCWDADRLDLIRAGITPDPDLLNTACAKALAVEPNLESVLTNRFNRLFEVDVFRF</sequence>
<evidence type="ECO:0000259" key="1">
    <source>
        <dbReference type="Pfam" id="PF01966"/>
    </source>
</evidence>
<name>A0A518FXN7_9PLAN</name>
<dbReference type="Proteomes" id="UP000320839">
    <property type="component" value="Chromosome"/>
</dbReference>
<accession>A0A518FXN7</accession>
<feature type="domain" description="HD" evidence="1">
    <location>
        <begin position="45"/>
        <end position="143"/>
    </location>
</feature>